<dbReference type="EMBL" id="CCKQ01000755">
    <property type="protein sequence ID" value="CDW71851.1"/>
    <property type="molecule type" value="Genomic_DNA"/>
</dbReference>
<dbReference type="PANTHER" id="PTHR42687">
    <property type="entry name" value="L-THREONINE 3-DEHYDROGENASE"/>
    <property type="match status" value="1"/>
</dbReference>
<protein>
    <submittedName>
        <fullName evidence="3">Nad-dependent epimerase</fullName>
    </submittedName>
</protein>
<dbReference type="Proteomes" id="UP000039865">
    <property type="component" value="Unassembled WGS sequence"/>
</dbReference>
<sequence>MKGFRLVQKSILNQNQRSFAHALTGAKVLVAGCKGQIGLPLVHALCKEVGRENVVAADISDKKADLPCKFEQLDVADFGRYEKIVKDHKITYIVHLAAILSALGERFPDRANSVNVTGFLNAINLARDNKCKIYCPSSIAVFGGEHFPKVNTPDDVILQPETIYGVTKVFNEMLGNYYHKKFGVDFRAIRYPGVISSEKYEFNGTTDYSTQIFFEALEKGHYKCFLGPKSDLPMIYIDDCIQGTIDFLKADSTKLKRRTYNMAGISFNPEQLAASLQKLLPNFEIQYEPDFRQKIADAWPKSIDDSNAQKDWGWSYNVTVDDLAQKIFDGIDEQYKQGLKKYA</sequence>
<feature type="domain" description="NAD-dependent epimerase/dehydratase" evidence="2">
    <location>
        <begin position="28"/>
        <end position="263"/>
    </location>
</feature>
<dbReference type="Pfam" id="PF01370">
    <property type="entry name" value="Epimerase"/>
    <property type="match status" value="1"/>
</dbReference>
<comment type="similarity">
    <text evidence="1">Belongs to the NAD(P)-dependent epimerase/dehydratase family.</text>
</comment>
<evidence type="ECO:0000256" key="1">
    <source>
        <dbReference type="ARBA" id="ARBA00007637"/>
    </source>
</evidence>
<dbReference type="InterPro" id="IPR036291">
    <property type="entry name" value="NAD(P)-bd_dom_sf"/>
</dbReference>
<dbReference type="InterPro" id="IPR001509">
    <property type="entry name" value="Epimerase_deHydtase"/>
</dbReference>
<accession>A0A077ZTT3</accession>
<evidence type="ECO:0000313" key="4">
    <source>
        <dbReference type="Proteomes" id="UP000039865"/>
    </source>
</evidence>
<dbReference type="PANTHER" id="PTHR42687:SF1">
    <property type="entry name" value="L-THREONINE 3-DEHYDROGENASE, MITOCHONDRIAL"/>
    <property type="match status" value="1"/>
</dbReference>
<evidence type="ECO:0000259" key="2">
    <source>
        <dbReference type="Pfam" id="PF01370"/>
    </source>
</evidence>
<gene>
    <name evidence="3" type="primary">Contig18873.g20022</name>
    <name evidence="3" type="ORF">STYLEM_801</name>
</gene>
<name>A0A077ZTT3_STYLE</name>
<dbReference type="OMA" id="HWHASPR"/>
<reference evidence="3 4" key="1">
    <citation type="submission" date="2014-06" db="EMBL/GenBank/DDBJ databases">
        <authorList>
            <person name="Swart Estienne"/>
        </authorList>
    </citation>
    <scope>NUCLEOTIDE SEQUENCE [LARGE SCALE GENOMIC DNA]</scope>
    <source>
        <strain evidence="3 4">130c</strain>
    </source>
</reference>
<evidence type="ECO:0000313" key="3">
    <source>
        <dbReference type="EMBL" id="CDW71851.1"/>
    </source>
</evidence>
<dbReference type="GO" id="GO:0008743">
    <property type="term" value="F:L-threonine 3-dehydrogenase activity"/>
    <property type="evidence" value="ECO:0007669"/>
    <property type="project" value="TreeGrafter"/>
</dbReference>
<dbReference type="AlphaFoldDB" id="A0A077ZTT3"/>
<organism evidence="3 4">
    <name type="scientific">Stylonychia lemnae</name>
    <name type="common">Ciliate</name>
    <dbReference type="NCBI Taxonomy" id="5949"/>
    <lineage>
        <taxon>Eukaryota</taxon>
        <taxon>Sar</taxon>
        <taxon>Alveolata</taxon>
        <taxon>Ciliophora</taxon>
        <taxon>Intramacronucleata</taxon>
        <taxon>Spirotrichea</taxon>
        <taxon>Stichotrichia</taxon>
        <taxon>Sporadotrichida</taxon>
        <taxon>Oxytrichidae</taxon>
        <taxon>Stylonychinae</taxon>
        <taxon>Stylonychia</taxon>
    </lineage>
</organism>
<proteinExistence type="inferred from homology"/>
<dbReference type="SUPFAM" id="SSF51735">
    <property type="entry name" value="NAD(P)-binding Rossmann-fold domains"/>
    <property type="match status" value="1"/>
</dbReference>
<dbReference type="GO" id="GO:0006567">
    <property type="term" value="P:L-threonine catabolic process"/>
    <property type="evidence" value="ECO:0007669"/>
    <property type="project" value="TreeGrafter"/>
</dbReference>
<dbReference type="Gene3D" id="3.40.50.720">
    <property type="entry name" value="NAD(P)-binding Rossmann-like Domain"/>
    <property type="match status" value="1"/>
</dbReference>
<dbReference type="InParanoid" id="A0A077ZTT3"/>
<keyword evidence="4" id="KW-1185">Reference proteome</keyword>
<dbReference type="OrthoDB" id="16464at2759"/>
<dbReference type="InterPro" id="IPR051225">
    <property type="entry name" value="NAD(P)_epim/dehydratase"/>
</dbReference>